<gene>
    <name evidence="1" type="ORF">H9980_08605</name>
</gene>
<name>A0A9D1XM45_9FIRM</name>
<comment type="caution">
    <text evidence="1">The sequence shown here is derived from an EMBL/GenBank/DDBJ whole genome shotgun (WGS) entry which is preliminary data.</text>
</comment>
<sequence length="82" mass="9357">MHGVKSNYLCETLKETLSSHYPTHRYVVVYFEGIPILQGNVNDLLKTRLITGDVLSLKVEKVNFDINNVMLLSCAKNDHCYV</sequence>
<proteinExistence type="predicted"/>
<dbReference type="Proteomes" id="UP000886724">
    <property type="component" value="Unassembled WGS sequence"/>
</dbReference>
<reference evidence="1" key="2">
    <citation type="submission" date="2021-04" db="EMBL/GenBank/DDBJ databases">
        <authorList>
            <person name="Gilroy R."/>
        </authorList>
    </citation>
    <scope>NUCLEOTIDE SEQUENCE</scope>
    <source>
        <strain evidence="1">ChiGjej1B1-14440</strain>
    </source>
</reference>
<accession>A0A9D1XM45</accession>
<dbReference type="EMBL" id="DXET01000188">
    <property type="protein sequence ID" value="HIX82013.1"/>
    <property type="molecule type" value="Genomic_DNA"/>
</dbReference>
<protein>
    <submittedName>
        <fullName evidence="1">Uncharacterized protein</fullName>
    </submittedName>
</protein>
<reference evidence="1" key="1">
    <citation type="journal article" date="2021" name="PeerJ">
        <title>Extensive microbial diversity within the chicken gut microbiome revealed by metagenomics and culture.</title>
        <authorList>
            <person name="Gilroy R."/>
            <person name="Ravi A."/>
            <person name="Getino M."/>
            <person name="Pursley I."/>
            <person name="Horton D.L."/>
            <person name="Alikhan N.F."/>
            <person name="Baker D."/>
            <person name="Gharbi K."/>
            <person name="Hall N."/>
            <person name="Watson M."/>
            <person name="Adriaenssens E.M."/>
            <person name="Foster-Nyarko E."/>
            <person name="Jarju S."/>
            <person name="Secka A."/>
            <person name="Antonio M."/>
            <person name="Oren A."/>
            <person name="Chaudhuri R.R."/>
            <person name="La Ragione R."/>
            <person name="Hildebrand F."/>
            <person name="Pallen M.J."/>
        </authorList>
    </citation>
    <scope>NUCLEOTIDE SEQUENCE</scope>
    <source>
        <strain evidence="1">ChiGjej1B1-14440</strain>
    </source>
</reference>
<dbReference type="AlphaFoldDB" id="A0A9D1XM45"/>
<evidence type="ECO:0000313" key="2">
    <source>
        <dbReference type="Proteomes" id="UP000886724"/>
    </source>
</evidence>
<evidence type="ECO:0000313" key="1">
    <source>
        <dbReference type="EMBL" id="HIX82013.1"/>
    </source>
</evidence>
<organism evidence="1 2">
    <name type="scientific">Candidatus Erysipelatoclostridium merdavium</name>
    <dbReference type="NCBI Taxonomy" id="2838566"/>
    <lineage>
        <taxon>Bacteria</taxon>
        <taxon>Bacillati</taxon>
        <taxon>Bacillota</taxon>
        <taxon>Erysipelotrichia</taxon>
        <taxon>Erysipelotrichales</taxon>
        <taxon>Erysipelotrichales incertae sedis</taxon>
    </lineage>
</organism>